<evidence type="ECO:0000313" key="6">
    <source>
        <dbReference type="EMBL" id="KAK2192518.1"/>
    </source>
</evidence>
<dbReference type="PROSITE" id="PS51319">
    <property type="entry name" value="TFIIS_N"/>
    <property type="match status" value="1"/>
</dbReference>
<dbReference type="InterPro" id="IPR035441">
    <property type="entry name" value="TFIIS/LEDGF_dom_sf"/>
</dbReference>
<keyword evidence="2 3" id="KW-0539">Nucleus</keyword>
<evidence type="ECO:0000256" key="1">
    <source>
        <dbReference type="ARBA" id="ARBA00004123"/>
    </source>
</evidence>
<dbReference type="SUPFAM" id="SSF47676">
    <property type="entry name" value="Conserved domain common to transcription factors TFIIS, elongin A, CRSP70"/>
    <property type="match status" value="1"/>
</dbReference>
<dbReference type="InterPro" id="IPR017923">
    <property type="entry name" value="TFIIS_N"/>
</dbReference>
<dbReference type="GO" id="GO:0006368">
    <property type="term" value="P:transcription elongation by RNA polymerase II"/>
    <property type="evidence" value="ECO:0007669"/>
    <property type="project" value="InterPro"/>
</dbReference>
<dbReference type="Gene3D" id="1.20.930.10">
    <property type="entry name" value="Conserved domain common to transcription factors TFIIS, elongin A, CRSP70"/>
    <property type="match status" value="1"/>
</dbReference>
<accession>A0AAD9UK52</accession>
<dbReference type="CDD" id="cd00183">
    <property type="entry name" value="TFIIS_I"/>
    <property type="match status" value="1"/>
</dbReference>
<dbReference type="PANTHER" id="PTHR15141:SF76">
    <property type="entry name" value="TRANSCRIPTION ELONGATION FACTOR B POLYPEPTIDE 3"/>
    <property type="match status" value="1"/>
</dbReference>
<keyword evidence="7" id="KW-1185">Reference proteome</keyword>
<dbReference type="Proteomes" id="UP001209878">
    <property type="component" value="Unassembled WGS sequence"/>
</dbReference>
<feature type="compositionally biased region" description="Basic and acidic residues" evidence="4">
    <location>
        <begin position="315"/>
        <end position="336"/>
    </location>
</feature>
<organism evidence="6 7">
    <name type="scientific">Ridgeia piscesae</name>
    <name type="common">Tubeworm</name>
    <dbReference type="NCBI Taxonomy" id="27915"/>
    <lineage>
        <taxon>Eukaryota</taxon>
        <taxon>Metazoa</taxon>
        <taxon>Spiralia</taxon>
        <taxon>Lophotrochozoa</taxon>
        <taxon>Annelida</taxon>
        <taxon>Polychaeta</taxon>
        <taxon>Sedentaria</taxon>
        <taxon>Canalipalpata</taxon>
        <taxon>Sabellida</taxon>
        <taxon>Siboglinidae</taxon>
        <taxon>Ridgeia</taxon>
    </lineage>
</organism>
<evidence type="ECO:0000256" key="3">
    <source>
        <dbReference type="PROSITE-ProRule" id="PRU00649"/>
    </source>
</evidence>
<dbReference type="InterPro" id="IPR003617">
    <property type="entry name" value="TFIIS/CRSP70_N_sub"/>
</dbReference>
<sequence length="561" mass="63127">MADLDDVVGKISQYKKYLDKYLAKIPEENKVLYVFKKLSRLAITVEYLQVTGIGKTVNGFRKHEGSIGDTARALVTKWKSLVTSEAPSIKCETVSTTNYHKADTSTESIRAPYIDAPIRKAPYMEQKNLNNCVKSRSDNEASGESCGNDVYSSVDLDKPKCQSNVENKDKHHKQSKEKHGHRSDRGSSEKSHENKISGDAIGDSHKNKGHGSHHKSTPTKTRKSKSHEMSDSDDNGNDDSHGRQKEGELEDKKAERFRNINHTKLKHPRTMEGEDSPDKAPDDAEDVDNGGMSFDDFLNYDASMIKLAKQNKRTHPVEVNKKAASPEKKKKEERKSRSSSSHSKHKQDKSKHSSDKHRSKVKGGSSSRSRIRDGGKTEKRTSAEEFAVPEPKKQVKLTSEDILSTLPETNPNYRPLPQFRPDSPTRHGGGNFKTELIGSKTHTRTQVYSGRRQVFLSAVPTLFDACIKVLIDNIDALDYVGGVPYDILQPVLEKCTPNQLYHLEDCNPAFLSDTDVLWEHHCHQEFKNAKPDEFESWRELYLVNGGFSYCVIAVAFTPLFV</sequence>
<protein>
    <recommendedName>
        <fullName evidence="5">TFIIS N-terminal domain-containing protein</fullName>
    </recommendedName>
</protein>
<feature type="compositionally biased region" description="Basic residues" evidence="4">
    <location>
        <begin position="259"/>
        <end position="268"/>
    </location>
</feature>
<reference evidence="6" key="1">
    <citation type="journal article" date="2023" name="Mol. Biol. Evol.">
        <title>Third-Generation Sequencing Reveals the Adaptive Role of the Epigenome in Three Deep-Sea Polychaetes.</title>
        <authorList>
            <person name="Perez M."/>
            <person name="Aroh O."/>
            <person name="Sun Y."/>
            <person name="Lan Y."/>
            <person name="Juniper S.K."/>
            <person name="Young C.R."/>
            <person name="Angers B."/>
            <person name="Qian P.Y."/>
        </authorList>
    </citation>
    <scope>NUCLEOTIDE SEQUENCE</scope>
    <source>
        <strain evidence="6">R07B-5</strain>
    </source>
</reference>
<feature type="region of interest" description="Disordered" evidence="4">
    <location>
        <begin position="309"/>
        <end position="433"/>
    </location>
</feature>
<evidence type="ECO:0000313" key="7">
    <source>
        <dbReference type="Proteomes" id="UP001209878"/>
    </source>
</evidence>
<feature type="compositionally biased region" description="Basic and acidic residues" evidence="4">
    <location>
        <begin position="183"/>
        <end position="206"/>
    </location>
</feature>
<dbReference type="InterPro" id="IPR051870">
    <property type="entry name" value="Elongin-A_domain"/>
</dbReference>
<comment type="caution">
    <text evidence="6">The sequence shown here is derived from an EMBL/GenBank/DDBJ whole genome shotgun (WGS) entry which is preliminary data.</text>
</comment>
<feature type="domain" description="TFIIS N-terminal" evidence="5">
    <location>
        <begin position="9"/>
        <end position="85"/>
    </location>
</feature>
<dbReference type="PANTHER" id="PTHR15141">
    <property type="entry name" value="TRANSCRIPTION ELONGATION FACTOR B POLYPEPTIDE 3"/>
    <property type="match status" value="1"/>
</dbReference>
<feature type="compositionally biased region" description="Basic residues" evidence="4">
    <location>
        <begin position="207"/>
        <end position="225"/>
    </location>
</feature>
<feature type="compositionally biased region" description="Basic and acidic residues" evidence="4">
    <location>
        <begin position="370"/>
        <end position="383"/>
    </location>
</feature>
<proteinExistence type="predicted"/>
<feature type="compositionally biased region" description="Basic and acidic residues" evidence="4">
    <location>
        <begin position="269"/>
        <end position="282"/>
    </location>
</feature>
<dbReference type="EMBL" id="JAODUO010000028">
    <property type="protein sequence ID" value="KAK2192518.1"/>
    <property type="molecule type" value="Genomic_DNA"/>
</dbReference>
<dbReference type="Gene3D" id="6.10.250.3180">
    <property type="match status" value="1"/>
</dbReference>
<feature type="compositionally biased region" description="Basic residues" evidence="4">
    <location>
        <begin position="342"/>
        <end position="361"/>
    </location>
</feature>
<feature type="region of interest" description="Disordered" evidence="4">
    <location>
        <begin position="134"/>
        <end position="296"/>
    </location>
</feature>
<feature type="compositionally biased region" description="Basic and acidic residues" evidence="4">
    <location>
        <begin position="238"/>
        <end position="258"/>
    </location>
</feature>
<evidence type="ECO:0000256" key="2">
    <source>
        <dbReference type="ARBA" id="ARBA00023242"/>
    </source>
</evidence>
<gene>
    <name evidence="6" type="ORF">NP493_28g03005</name>
</gene>
<evidence type="ECO:0000259" key="5">
    <source>
        <dbReference type="PROSITE" id="PS51319"/>
    </source>
</evidence>
<name>A0AAD9UK52_RIDPI</name>
<evidence type="ECO:0000256" key="4">
    <source>
        <dbReference type="SAM" id="MobiDB-lite"/>
    </source>
</evidence>
<comment type="subcellular location">
    <subcellularLocation>
        <location evidence="1 3">Nucleus</location>
    </subcellularLocation>
</comment>
<dbReference type="AlphaFoldDB" id="A0AAD9UK52"/>
<dbReference type="InterPro" id="IPR010684">
    <property type="entry name" value="RNA_pol_II_trans_fac_SIII_A"/>
</dbReference>
<dbReference type="SMART" id="SM00509">
    <property type="entry name" value="TFS2N"/>
    <property type="match status" value="1"/>
</dbReference>
<feature type="compositionally biased region" description="Basic residues" evidence="4">
    <location>
        <begin position="170"/>
        <end position="182"/>
    </location>
</feature>
<dbReference type="Pfam" id="PF08711">
    <property type="entry name" value="Med26"/>
    <property type="match status" value="1"/>
</dbReference>
<dbReference type="Pfam" id="PF06881">
    <property type="entry name" value="Elongin_A"/>
    <property type="match status" value="1"/>
</dbReference>
<dbReference type="GO" id="GO:0070449">
    <property type="term" value="C:elongin complex"/>
    <property type="evidence" value="ECO:0007669"/>
    <property type="project" value="InterPro"/>
</dbReference>